<evidence type="ECO:0008006" key="4">
    <source>
        <dbReference type="Google" id="ProtNLM"/>
    </source>
</evidence>
<dbReference type="GO" id="GO:0045259">
    <property type="term" value="C:proton-transporting ATP synthase complex"/>
    <property type="evidence" value="ECO:0007669"/>
    <property type="project" value="InterPro"/>
</dbReference>
<dbReference type="GO" id="GO:0005743">
    <property type="term" value="C:mitochondrial inner membrane"/>
    <property type="evidence" value="ECO:0007669"/>
    <property type="project" value="InterPro"/>
</dbReference>
<evidence type="ECO:0000313" key="3">
    <source>
        <dbReference type="Proteomes" id="UP000054477"/>
    </source>
</evidence>
<dbReference type="InterPro" id="IPR006721">
    <property type="entry name" value="ATP_synth_F1_esu_mt"/>
</dbReference>
<organism evidence="2 3">
    <name type="scientific">Laccaria amethystina LaAM-08-1</name>
    <dbReference type="NCBI Taxonomy" id="1095629"/>
    <lineage>
        <taxon>Eukaryota</taxon>
        <taxon>Fungi</taxon>
        <taxon>Dikarya</taxon>
        <taxon>Basidiomycota</taxon>
        <taxon>Agaricomycotina</taxon>
        <taxon>Agaricomycetes</taxon>
        <taxon>Agaricomycetidae</taxon>
        <taxon>Agaricales</taxon>
        <taxon>Agaricineae</taxon>
        <taxon>Hydnangiaceae</taxon>
        <taxon>Laccaria</taxon>
    </lineage>
</organism>
<reference evidence="3" key="2">
    <citation type="submission" date="2015-01" db="EMBL/GenBank/DDBJ databases">
        <title>Evolutionary Origins and Diversification of the Mycorrhizal Mutualists.</title>
        <authorList>
            <consortium name="DOE Joint Genome Institute"/>
            <consortium name="Mycorrhizal Genomics Consortium"/>
            <person name="Kohler A."/>
            <person name="Kuo A."/>
            <person name="Nagy L.G."/>
            <person name="Floudas D."/>
            <person name="Copeland A."/>
            <person name="Barry K.W."/>
            <person name="Cichocki N."/>
            <person name="Veneault-Fourrey C."/>
            <person name="LaButti K."/>
            <person name="Lindquist E.A."/>
            <person name="Lipzen A."/>
            <person name="Lundell T."/>
            <person name="Morin E."/>
            <person name="Murat C."/>
            <person name="Riley R."/>
            <person name="Ohm R."/>
            <person name="Sun H."/>
            <person name="Tunlid A."/>
            <person name="Henrissat B."/>
            <person name="Grigoriev I.V."/>
            <person name="Hibbett D.S."/>
            <person name="Martin F."/>
        </authorList>
    </citation>
    <scope>NUCLEOTIDE SEQUENCE [LARGE SCALE GENOMIC DNA]</scope>
    <source>
        <strain evidence="3">LaAM-08-1</strain>
    </source>
</reference>
<dbReference type="Proteomes" id="UP000054477">
    <property type="component" value="Unassembled WGS sequence"/>
</dbReference>
<comment type="similarity">
    <text evidence="1">Belongs to the eukaryotic ATPase epsilon family.</text>
</comment>
<dbReference type="GO" id="GO:0046933">
    <property type="term" value="F:proton-transporting ATP synthase activity, rotational mechanism"/>
    <property type="evidence" value="ECO:0007669"/>
    <property type="project" value="InterPro"/>
</dbReference>
<dbReference type="STRING" id="1095629.A0A0C9XB56"/>
<proteinExistence type="inferred from homology"/>
<evidence type="ECO:0000256" key="1">
    <source>
        <dbReference type="ARBA" id="ARBA00009502"/>
    </source>
</evidence>
<reference evidence="2 3" key="1">
    <citation type="submission" date="2014-04" db="EMBL/GenBank/DDBJ databases">
        <authorList>
            <consortium name="DOE Joint Genome Institute"/>
            <person name="Kuo A."/>
            <person name="Kohler A."/>
            <person name="Nagy L.G."/>
            <person name="Floudas D."/>
            <person name="Copeland A."/>
            <person name="Barry K.W."/>
            <person name="Cichocki N."/>
            <person name="Veneault-Fourrey C."/>
            <person name="LaButti K."/>
            <person name="Lindquist E.A."/>
            <person name="Lipzen A."/>
            <person name="Lundell T."/>
            <person name="Morin E."/>
            <person name="Murat C."/>
            <person name="Sun H."/>
            <person name="Tunlid A."/>
            <person name="Henrissat B."/>
            <person name="Grigoriev I.V."/>
            <person name="Hibbett D.S."/>
            <person name="Martin F."/>
            <person name="Nordberg H.P."/>
            <person name="Cantor M.N."/>
            <person name="Hua S.X."/>
        </authorList>
    </citation>
    <scope>NUCLEOTIDE SEQUENCE [LARGE SCALE GENOMIC DNA]</scope>
    <source>
        <strain evidence="2 3">LaAM-08-1</strain>
    </source>
</reference>
<dbReference type="AlphaFoldDB" id="A0A0C9XB56"/>
<protein>
    <recommendedName>
        <fullName evidence="4">Mitochondrial ATP synthase epsilon chain domain-containing protein</fullName>
    </recommendedName>
</protein>
<dbReference type="Pfam" id="PF04627">
    <property type="entry name" value="ATP-synt_Eps"/>
    <property type="match status" value="1"/>
</dbReference>
<name>A0A0C9XB56_9AGAR</name>
<dbReference type="SUPFAM" id="SSF48690">
    <property type="entry name" value="Epsilon subunit of mitochondrial F1F0-ATP synthase"/>
    <property type="match status" value="1"/>
</dbReference>
<keyword evidence="3" id="KW-1185">Reference proteome</keyword>
<dbReference type="OrthoDB" id="269124at2759"/>
<dbReference type="InterPro" id="IPR036742">
    <property type="entry name" value="ATP_synth_F1_esu_sf_mt"/>
</dbReference>
<gene>
    <name evidence="2" type="ORF">K443DRAFT_680557</name>
</gene>
<dbReference type="CDD" id="cd12153">
    <property type="entry name" value="F1-ATPase_epsilon"/>
    <property type="match status" value="1"/>
</dbReference>
<dbReference type="HOGENOM" id="CLU_187039_0_1_1"/>
<sequence length="68" mass="7603">MTAWRTLFTYNKFASITARAVRASLKEEERLLAEKRGLTSVRYQKWANGVGGVQTLVNEEPSVGLKSS</sequence>
<dbReference type="Gene3D" id="1.10.1620.20">
    <property type="entry name" value="ATP synthase, F1 complex, epsilon subunit superfamily, mitochondrial"/>
    <property type="match status" value="1"/>
</dbReference>
<accession>A0A0C9XB56</accession>
<evidence type="ECO:0000313" key="2">
    <source>
        <dbReference type="EMBL" id="KIJ98723.1"/>
    </source>
</evidence>
<dbReference type="EMBL" id="KN838663">
    <property type="protein sequence ID" value="KIJ98723.1"/>
    <property type="molecule type" value="Genomic_DNA"/>
</dbReference>